<accession>A0A090M681</accession>
<dbReference type="InterPro" id="IPR036322">
    <property type="entry name" value="WD40_repeat_dom_sf"/>
</dbReference>
<keyword evidence="8" id="KW-1185">Reference proteome</keyword>
<evidence type="ECO:0000256" key="1">
    <source>
        <dbReference type="ARBA" id="ARBA00004123"/>
    </source>
</evidence>
<dbReference type="STRING" id="70448.A0A090M681"/>
<evidence type="ECO:0000256" key="2">
    <source>
        <dbReference type="ARBA" id="ARBA00022574"/>
    </source>
</evidence>
<dbReference type="AlphaFoldDB" id="A0A090M681"/>
<dbReference type="Gene3D" id="2.130.10.10">
    <property type="entry name" value="YVTN repeat-like/Quinoprotein amine dehydrogenase"/>
    <property type="match status" value="1"/>
</dbReference>
<comment type="caution">
    <text evidence="7">The sequence shown here is derived from an EMBL/GenBank/DDBJ whole genome shotgun (WGS) entry which is preliminary data.</text>
</comment>
<proteinExistence type="predicted"/>
<dbReference type="InterPro" id="IPR037850">
    <property type="entry name" value="RBBP5/Swd1"/>
</dbReference>
<gene>
    <name evidence="7" type="ORF">OT_ostta04g03160</name>
</gene>
<feature type="repeat" description="WD" evidence="5">
    <location>
        <begin position="67"/>
        <end position="100"/>
    </location>
</feature>
<dbReference type="GeneID" id="9834194"/>
<keyword evidence="4" id="KW-0539">Nucleus</keyword>
<evidence type="ECO:0000256" key="3">
    <source>
        <dbReference type="ARBA" id="ARBA00022737"/>
    </source>
</evidence>
<reference evidence="7 8" key="2">
    <citation type="journal article" date="2014" name="BMC Genomics">
        <title>An improved genome of the model marine alga Ostreococcus tauri unfolds by assessing Illumina de novo assemblies.</title>
        <authorList>
            <person name="Blanc-Mathieu R."/>
            <person name="Verhelst B."/>
            <person name="Derelle E."/>
            <person name="Rombauts S."/>
            <person name="Bouget F.Y."/>
            <person name="Carre I."/>
            <person name="Chateau A."/>
            <person name="Eyre-Walker A."/>
            <person name="Grimsley N."/>
            <person name="Moreau H."/>
            <person name="Piegu B."/>
            <person name="Rivals E."/>
            <person name="Schackwitz W."/>
            <person name="Van de Peer Y."/>
            <person name="Piganeau G."/>
        </authorList>
    </citation>
    <scope>NUCLEOTIDE SEQUENCE [LARGE SCALE GENOMIC DNA]</scope>
    <source>
        <strain evidence="8">OTTH 0595 / CCAP 157/2 / RCC745</strain>
    </source>
</reference>
<dbReference type="PROSITE" id="PS50294">
    <property type="entry name" value="WD_REPEATS_REGION"/>
    <property type="match status" value="1"/>
</dbReference>
<dbReference type="SMART" id="SM00320">
    <property type="entry name" value="WD40"/>
    <property type="match status" value="5"/>
</dbReference>
<evidence type="ECO:0000256" key="5">
    <source>
        <dbReference type="PROSITE-ProRule" id="PRU00221"/>
    </source>
</evidence>
<evidence type="ECO:0000256" key="4">
    <source>
        <dbReference type="ARBA" id="ARBA00023242"/>
    </source>
</evidence>
<name>A0A090M681_OSTTA</name>
<feature type="region of interest" description="Disordered" evidence="6">
    <location>
        <begin position="358"/>
        <end position="402"/>
    </location>
</feature>
<dbReference type="PANTHER" id="PTHR44040">
    <property type="entry name" value="RETINOBLASTOMA-BINDING PROTEIN 5"/>
    <property type="match status" value="1"/>
</dbReference>
<dbReference type="PROSITE" id="PS50082">
    <property type="entry name" value="WD_REPEATS_2"/>
    <property type="match status" value="1"/>
</dbReference>
<reference evidence="8" key="1">
    <citation type="journal article" date="2006" name="Proc. Natl. Acad. Sci. U.S.A.">
        <title>Genome analysis of the smallest free-living eukaryote Ostreococcus tauri unveils many unique features.</title>
        <authorList>
            <person name="Derelle E."/>
            <person name="Ferraz C."/>
            <person name="Rombauts S."/>
            <person name="Rouze P."/>
            <person name="Worden A.Z."/>
            <person name="Robbens S."/>
            <person name="Partensky F."/>
            <person name="Degroeve S."/>
            <person name="Echeynie S."/>
            <person name="Cooke R."/>
            <person name="Saeys Y."/>
            <person name="Wuyts J."/>
            <person name="Jabbari K."/>
            <person name="Bowler C."/>
            <person name="Panaud O."/>
            <person name="Piegu B."/>
            <person name="Ball S.G."/>
            <person name="Ral J.-P."/>
            <person name="Bouget F.-Y."/>
            <person name="Piganeau G."/>
            <person name="De Baets B."/>
            <person name="Picard A."/>
            <person name="Delseny M."/>
            <person name="Demaille J."/>
            <person name="Van de Peer Y."/>
            <person name="Moreau H."/>
        </authorList>
    </citation>
    <scope>NUCLEOTIDE SEQUENCE [LARGE SCALE GENOMIC DNA]</scope>
    <source>
        <strain evidence="8">OTTH 0595 / CCAP 157/2 / RCC745</strain>
    </source>
</reference>
<dbReference type="InterPro" id="IPR019775">
    <property type="entry name" value="WD40_repeat_CS"/>
</dbReference>
<feature type="compositionally biased region" description="Basic and acidic residues" evidence="6">
    <location>
        <begin position="437"/>
        <end position="470"/>
    </location>
</feature>
<keyword evidence="3" id="KW-0677">Repeat</keyword>
<dbReference type="GO" id="GO:0048188">
    <property type="term" value="C:Set1C/COMPASS complex"/>
    <property type="evidence" value="ECO:0007669"/>
    <property type="project" value="InterPro"/>
</dbReference>
<comment type="subcellular location">
    <subcellularLocation>
        <location evidence="1">Nucleus</location>
    </subcellularLocation>
</comment>
<dbReference type="FunCoup" id="A0A090M681">
    <property type="interactions" value="1615"/>
</dbReference>
<dbReference type="SUPFAM" id="SSF50978">
    <property type="entry name" value="WD40 repeat-like"/>
    <property type="match status" value="1"/>
</dbReference>
<keyword evidence="2 5" id="KW-0853">WD repeat</keyword>
<feature type="compositionally biased region" description="Basic and acidic residues" evidence="6">
    <location>
        <begin position="362"/>
        <end position="371"/>
    </location>
</feature>
<dbReference type="InParanoid" id="A0A090M681"/>
<feature type="region of interest" description="Disordered" evidence="6">
    <location>
        <begin position="417"/>
        <end position="470"/>
    </location>
</feature>
<evidence type="ECO:0000313" key="7">
    <source>
        <dbReference type="EMBL" id="CEF97629.1"/>
    </source>
</evidence>
<dbReference type="Proteomes" id="UP000009170">
    <property type="component" value="Unassembled WGS sequence"/>
</dbReference>
<sequence>MFRLFERKDVNRQWEVVEDTLSGGRTTCCAWNRRGTMLACGTASGSIVIWCWDVRAVTREFSRSDETDEEAAATLSVQWSGDGRKIVAAKSDGKVEVWDVLEEDVRAVLSNVGLCSSVGFSAARPKGDTLVISPSVQRAPYVRGTSLRGQKEMEMPSPHDAPIPGFAVCSKNGKYIFVGDAKGVVSVVDAEATRLVRSFDVPNATMVKRLELCRNGKHLLAVTNAQTLYGFDVDDAATEASEVLRPAREYASPWASRLQWGAAAYPWNGEFVYGVSSGAAHEIHVWDRASGELKCVLEGPAEAKGVTQLAAHPIRDCAIALGSNGYMYVWSRKHVEDWSAFDPSFVTLVDNNEYVEAEDEFDAKPPGEKQTRRGQIPVERLDPDDAPDLFTGSPNDFYTDNSDDDVLHALPIRIKPDPAAEKFAAERRAKWDRKAKRREERKRAEEEASKKVKESENKDVAEKTMETKAG</sequence>
<dbReference type="PANTHER" id="PTHR44040:SF1">
    <property type="entry name" value="RETINOBLASTOMA-BINDING PROTEIN 5"/>
    <property type="match status" value="1"/>
</dbReference>
<dbReference type="RefSeq" id="XP_022838797.1">
    <property type="nucleotide sequence ID" value="XM_022984538.1"/>
</dbReference>
<dbReference type="Pfam" id="PF00400">
    <property type="entry name" value="WD40"/>
    <property type="match status" value="2"/>
</dbReference>
<organism evidence="7 8">
    <name type="scientific">Ostreococcus tauri</name>
    <name type="common">Marine green alga</name>
    <dbReference type="NCBI Taxonomy" id="70448"/>
    <lineage>
        <taxon>Eukaryota</taxon>
        <taxon>Viridiplantae</taxon>
        <taxon>Chlorophyta</taxon>
        <taxon>Mamiellophyceae</taxon>
        <taxon>Mamiellales</taxon>
        <taxon>Bathycoccaceae</taxon>
        <taxon>Ostreococcus</taxon>
    </lineage>
</organism>
<dbReference type="InterPro" id="IPR001680">
    <property type="entry name" value="WD40_rpt"/>
</dbReference>
<protein>
    <submittedName>
        <fullName evidence="7">WD40 repeat</fullName>
    </submittedName>
</protein>
<dbReference type="OrthoDB" id="196858at2759"/>
<feature type="compositionally biased region" description="Basic and acidic residues" evidence="6">
    <location>
        <begin position="417"/>
        <end position="429"/>
    </location>
</feature>
<dbReference type="InterPro" id="IPR015943">
    <property type="entry name" value="WD40/YVTN_repeat-like_dom_sf"/>
</dbReference>
<dbReference type="PROSITE" id="PS00678">
    <property type="entry name" value="WD_REPEATS_1"/>
    <property type="match status" value="1"/>
</dbReference>
<evidence type="ECO:0000313" key="8">
    <source>
        <dbReference type="Proteomes" id="UP000009170"/>
    </source>
</evidence>
<dbReference type="EMBL" id="CAID01000004">
    <property type="protein sequence ID" value="CEF97629.1"/>
    <property type="molecule type" value="Genomic_DNA"/>
</dbReference>
<dbReference type="KEGG" id="ota:OT_ostta04g03160"/>
<evidence type="ECO:0000256" key="6">
    <source>
        <dbReference type="SAM" id="MobiDB-lite"/>
    </source>
</evidence>